<evidence type="ECO:0008006" key="3">
    <source>
        <dbReference type="Google" id="ProtNLM"/>
    </source>
</evidence>
<gene>
    <name evidence="1" type="ORF">SAMN04489742_1519</name>
</gene>
<evidence type="ECO:0000313" key="1">
    <source>
        <dbReference type="EMBL" id="SDQ54169.1"/>
    </source>
</evidence>
<dbReference type="RefSeq" id="WP_139186753.1">
    <property type="nucleotide sequence ID" value="NZ_CP018863.1"/>
</dbReference>
<name>A0A1H1BQK0_9MICC</name>
<dbReference type="EMBL" id="FNKH01000002">
    <property type="protein sequence ID" value="SDQ54169.1"/>
    <property type="molecule type" value="Genomic_DNA"/>
</dbReference>
<evidence type="ECO:0000313" key="2">
    <source>
        <dbReference type="Proteomes" id="UP000181917"/>
    </source>
</evidence>
<dbReference type="AlphaFoldDB" id="A0A1H1BQK0"/>
<dbReference type="STRING" id="37928.SAMN04489742_1519"/>
<keyword evidence="2" id="KW-1185">Reference proteome</keyword>
<dbReference type="Proteomes" id="UP000181917">
    <property type="component" value="Unassembled WGS sequence"/>
</dbReference>
<dbReference type="OrthoDB" id="4882944at2"/>
<reference evidence="1 2" key="1">
    <citation type="submission" date="2016-10" db="EMBL/GenBank/DDBJ databases">
        <authorList>
            <person name="de Groot N.N."/>
        </authorList>
    </citation>
    <scope>NUCLEOTIDE SEQUENCE [LARGE SCALE GENOMIC DNA]</scope>
    <source>
        <strain evidence="1 2">DSM 20117</strain>
    </source>
</reference>
<proteinExistence type="predicted"/>
<protein>
    <recommendedName>
        <fullName evidence="3">STAS domain-containing protein</fullName>
    </recommendedName>
</protein>
<organism evidence="1 2">
    <name type="scientific">Crystallibacter crystallopoietes</name>
    <dbReference type="NCBI Taxonomy" id="37928"/>
    <lineage>
        <taxon>Bacteria</taxon>
        <taxon>Bacillati</taxon>
        <taxon>Actinomycetota</taxon>
        <taxon>Actinomycetes</taxon>
        <taxon>Micrococcales</taxon>
        <taxon>Micrococcaceae</taxon>
        <taxon>Crystallibacter</taxon>
    </lineage>
</organism>
<sequence length="119" mass="12510">MEHSLNVCVCLDTDMSSVRIEVRGCVTARNYKALLPLLTRAKGLPADAQISLDLREAAHLEQDVLDALGYTALGEMTGQLEIAGIGSMSIVLPPNPGVCMQGELPGSSQPIRPAQPAAA</sequence>
<accession>A0A1H1BQK0</accession>